<organism evidence="2 3">
    <name type="scientific">Thalassobaculum fulvum</name>
    <dbReference type="NCBI Taxonomy" id="1633335"/>
    <lineage>
        <taxon>Bacteria</taxon>
        <taxon>Pseudomonadati</taxon>
        <taxon>Pseudomonadota</taxon>
        <taxon>Alphaproteobacteria</taxon>
        <taxon>Rhodospirillales</taxon>
        <taxon>Thalassobaculaceae</taxon>
        <taxon>Thalassobaculum</taxon>
    </lineage>
</organism>
<dbReference type="Pfam" id="PF03576">
    <property type="entry name" value="Peptidase_S58"/>
    <property type="match status" value="1"/>
</dbReference>
<comment type="similarity">
    <text evidence="1">Belongs to the peptidase S58 family.</text>
</comment>
<sequence>MDRQPRLRDRGVTIGALPAGSANAITDVAGVTVGHVTLSDGKVQTGVTAVRPHPGHAFRDKLPAAVHVVNGFGKSVGLMQLAELGTLETPVVLTNTLSVGTAATALVRHMLDATPEIGHSTGTVNPVVMECNDGAWLNDIRGLHVTEAHVLAALERTETAVAEGNVGAGTGMSCYGLAGGIGTSSRIVARGPRSYTVGALTLCNMGRMEDLRVDGRPVGRLVAGRIAAEKAERQAGEQGGREQGSIIVLLATDAPLDARQLRRLAVRGGAGIGRTGTHFGSGSGDVVLAFATAETVPHAMAEDPETVRRSLHEDAMDPLFRAAIEATEEAILNALLAARPTRGKQGRKRRSLAEFTDLVRG</sequence>
<dbReference type="CDD" id="cd02253">
    <property type="entry name" value="DmpA"/>
    <property type="match status" value="1"/>
</dbReference>
<evidence type="ECO:0000256" key="1">
    <source>
        <dbReference type="ARBA" id="ARBA00007068"/>
    </source>
</evidence>
<protein>
    <submittedName>
        <fullName evidence="2">D-aminopeptidase</fullName>
    </submittedName>
</protein>
<reference evidence="2" key="1">
    <citation type="journal article" date="2014" name="Int. J. Syst. Evol. Microbiol.">
        <title>Complete genome sequence of Corynebacterium casei LMG S-19264T (=DSM 44701T), isolated from a smear-ripened cheese.</title>
        <authorList>
            <consortium name="US DOE Joint Genome Institute (JGI-PGF)"/>
            <person name="Walter F."/>
            <person name="Albersmeier A."/>
            <person name="Kalinowski J."/>
            <person name="Ruckert C."/>
        </authorList>
    </citation>
    <scope>NUCLEOTIDE SEQUENCE</scope>
    <source>
        <strain evidence="2">KCTC 42651</strain>
    </source>
</reference>
<dbReference type="PANTHER" id="PTHR36512">
    <property type="entry name" value="D-AMINOPEPTIDASE"/>
    <property type="match status" value="1"/>
</dbReference>
<evidence type="ECO:0000313" key="2">
    <source>
        <dbReference type="EMBL" id="GHD41011.1"/>
    </source>
</evidence>
<name>A0A919CNA5_9PROT</name>
<dbReference type="InterPro" id="IPR016117">
    <property type="entry name" value="ArgJ-like_dom_sf"/>
</dbReference>
<dbReference type="RefSeq" id="WP_189987306.1">
    <property type="nucleotide sequence ID" value="NZ_BMZS01000001.1"/>
</dbReference>
<dbReference type="AlphaFoldDB" id="A0A919CNA5"/>
<evidence type="ECO:0000313" key="3">
    <source>
        <dbReference type="Proteomes" id="UP000630353"/>
    </source>
</evidence>
<accession>A0A919CNA5</accession>
<dbReference type="PANTHER" id="PTHR36512:SF3">
    <property type="entry name" value="BLR5678 PROTEIN"/>
    <property type="match status" value="1"/>
</dbReference>
<dbReference type="GO" id="GO:0004177">
    <property type="term" value="F:aminopeptidase activity"/>
    <property type="evidence" value="ECO:0007669"/>
    <property type="project" value="TreeGrafter"/>
</dbReference>
<keyword evidence="3" id="KW-1185">Reference proteome</keyword>
<dbReference type="SUPFAM" id="SSF56266">
    <property type="entry name" value="DmpA/ArgJ-like"/>
    <property type="match status" value="1"/>
</dbReference>
<comment type="caution">
    <text evidence="2">The sequence shown here is derived from an EMBL/GenBank/DDBJ whole genome shotgun (WGS) entry which is preliminary data.</text>
</comment>
<dbReference type="EMBL" id="BMZS01000001">
    <property type="protein sequence ID" value="GHD41011.1"/>
    <property type="molecule type" value="Genomic_DNA"/>
</dbReference>
<reference evidence="2" key="2">
    <citation type="submission" date="2020-09" db="EMBL/GenBank/DDBJ databases">
        <authorList>
            <person name="Sun Q."/>
            <person name="Kim S."/>
        </authorList>
    </citation>
    <scope>NUCLEOTIDE SEQUENCE</scope>
    <source>
        <strain evidence="2">KCTC 42651</strain>
    </source>
</reference>
<gene>
    <name evidence="2" type="ORF">GCM10017083_04850</name>
</gene>
<proteinExistence type="inferred from homology"/>
<dbReference type="Gene3D" id="3.60.70.12">
    <property type="entry name" value="L-amino peptidase D-ALA esterase/amidase"/>
    <property type="match status" value="1"/>
</dbReference>
<dbReference type="InterPro" id="IPR005321">
    <property type="entry name" value="Peptidase_S58_DmpA"/>
</dbReference>
<dbReference type="Proteomes" id="UP000630353">
    <property type="component" value="Unassembled WGS sequence"/>
</dbReference>